<feature type="compositionally biased region" description="Acidic residues" evidence="1">
    <location>
        <begin position="49"/>
        <end position="98"/>
    </location>
</feature>
<dbReference type="EMBL" id="JAPQKH010000003">
    <property type="protein sequence ID" value="KAJ5109122.1"/>
    <property type="molecule type" value="Genomic_DNA"/>
</dbReference>
<dbReference type="AlphaFoldDB" id="A0A9W9FZ70"/>
<dbReference type="Proteomes" id="UP001149165">
    <property type="component" value="Unassembled WGS sequence"/>
</dbReference>
<evidence type="ECO:0000313" key="3">
    <source>
        <dbReference type="Proteomes" id="UP001149165"/>
    </source>
</evidence>
<gene>
    <name evidence="2" type="ORF">N7456_005797</name>
</gene>
<name>A0A9W9FZ70_9EURO</name>
<accession>A0A9W9FZ70</accession>
<dbReference type="OrthoDB" id="10546735at2759"/>
<evidence type="ECO:0000256" key="1">
    <source>
        <dbReference type="SAM" id="MobiDB-lite"/>
    </source>
</evidence>
<reference evidence="2" key="1">
    <citation type="submission" date="2022-11" db="EMBL/GenBank/DDBJ databases">
        <authorList>
            <person name="Petersen C."/>
        </authorList>
    </citation>
    <scope>NUCLEOTIDE SEQUENCE</scope>
    <source>
        <strain evidence="2">IBT 30069</strain>
    </source>
</reference>
<evidence type="ECO:0000313" key="2">
    <source>
        <dbReference type="EMBL" id="KAJ5109122.1"/>
    </source>
</evidence>
<protein>
    <submittedName>
        <fullName evidence="2">Uncharacterized protein</fullName>
    </submittedName>
</protein>
<organism evidence="2 3">
    <name type="scientific">Penicillium angulare</name>
    <dbReference type="NCBI Taxonomy" id="116970"/>
    <lineage>
        <taxon>Eukaryota</taxon>
        <taxon>Fungi</taxon>
        <taxon>Dikarya</taxon>
        <taxon>Ascomycota</taxon>
        <taxon>Pezizomycotina</taxon>
        <taxon>Eurotiomycetes</taxon>
        <taxon>Eurotiomycetidae</taxon>
        <taxon>Eurotiales</taxon>
        <taxon>Aspergillaceae</taxon>
        <taxon>Penicillium</taxon>
    </lineage>
</organism>
<proteinExistence type="predicted"/>
<comment type="caution">
    <text evidence="2">The sequence shown here is derived from an EMBL/GenBank/DDBJ whole genome shotgun (WGS) entry which is preliminary data.</text>
</comment>
<sequence length="98" mass="11046">MMSTVITTRSVLFDETPSCEYGWEQSSQVRTERNNMGEMMDSHGGGNGGEEEGEEEYEEGYDYEDVDDEDITEDEEDEDEDGIDGEDASGYLDTDETD</sequence>
<keyword evidence="3" id="KW-1185">Reference proteome</keyword>
<reference evidence="2" key="2">
    <citation type="journal article" date="2023" name="IMA Fungus">
        <title>Comparative genomic study of the Penicillium genus elucidates a diverse pangenome and 15 lateral gene transfer events.</title>
        <authorList>
            <person name="Petersen C."/>
            <person name="Sorensen T."/>
            <person name="Nielsen M.R."/>
            <person name="Sondergaard T.E."/>
            <person name="Sorensen J.L."/>
            <person name="Fitzpatrick D.A."/>
            <person name="Frisvad J.C."/>
            <person name="Nielsen K.L."/>
        </authorList>
    </citation>
    <scope>NUCLEOTIDE SEQUENCE</scope>
    <source>
        <strain evidence="2">IBT 30069</strain>
    </source>
</reference>
<feature type="region of interest" description="Disordered" evidence="1">
    <location>
        <begin position="23"/>
        <end position="98"/>
    </location>
</feature>